<dbReference type="AlphaFoldDB" id="A0A1G6KBD5"/>
<dbReference type="SUPFAM" id="SSF102114">
    <property type="entry name" value="Radical SAM enzymes"/>
    <property type="match status" value="1"/>
</dbReference>
<dbReference type="RefSeq" id="WP_092437692.1">
    <property type="nucleotide sequence ID" value="NZ_FMYP01000024.1"/>
</dbReference>
<evidence type="ECO:0000313" key="10">
    <source>
        <dbReference type="Proteomes" id="UP000199452"/>
    </source>
</evidence>
<keyword evidence="3" id="KW-0949">S-adenosyl-L-methionine</keyword>
<dbReference type="GO" id="GO:0046872">
    <property type="term" value="F:metal ion binding"/>
    <property type="evidence" value="ECO:0007669"/>
    <property type="project" value="UniProtKB-KW"/>
</dbReference>
<dbReference type="Proteomes" id="UP000199452">
    <property type="component" value="Unassembled WGS sequence"/>
</dbReference>
<keyword evidence="4" id="KW-0479">Metal-binding</keyword>
<keyword evidence="10" id="KW-1185">Reference proteome</keyword>
<evidence type="ECO:0000256" key="5">
    <source>
        <dbReference type="ARBA" id="ARBA00023004"/>
    </source>
</evidence>
<dbReference type="InterPro" id="IPR013785">
    <property type="entry name" value="Aldolase_TIM"/>
</dbReference>
<dbReference type="SFLD" id="SFLDS00029">
    <property type="entry name" value="Radical_SAM"/>
    <property type="match status" value="1"/>
</dbReference>
<evidence type="ECO:0000313" key="9">
    <source>
        <dbReference type="EMBL" id="SDC28300.1"/>
    </source>
</evidence>
<evidence type="ECO:0000259" key="8">
    <source>
        <dbReference type="PROSITE" id="PS51918"/>
    </source>
</evidence>
<dbReference type="GO" id="GO:0061798">
    <property type="term" value="F:GTP 3',8'-cyclase activity"/>
    <property type="evidence" value="ECO:0007669"/>
    <property type="project" value="TreeGrafter"/>
</dbReference>
<evidence type="ECO:0000256" key="4">
    <source>
        <dbReference type="ARBA" id="ARBA00022723"/>
    </source>
</evidence>
<keyword evidence="7" id="KW-0501">Molybdenum cofactor biosynthesis</keyword>
<dbReference type="GO" id="GO:0006777">
    <property type="term" value="P:Mo-molybdopterin cofactor biosynthetic process"/>
    <property type="evidence" value="ECO:0007669"/>
    <property type="project" value="UniProtKB-KW"/>
</dbReference>
<dbReference type="PROSITE" id="PS51918">
    <property type="entry name" value="RADICAL_SAM"/>
    <property type="match status" value="1"/>
</dbReference>
<evidence type="ECO:0000256" key="3">
    <source>
        <dbReference type="ARBA" id="ARBA00022691"/>
    </source>
</evidence>
<dbReference type="InterPro" id="IPR058240">
    <property type="entry name" value="rSAM_sf"/>
</dbReference>
<dbReference type="Pfam" id="PF04055">
    <property type="entry name" value="Radical_SAM"/>
    <property type="match status" value="1"/>
</dbReference>
<dbReference type="InterPro" id="IPR006638">
    <property type="entry name" value="Elp3/MiaA/NifB-like_rSAM"/>
</dbReference>
<accession>A0A1G6KBD5</accession>
<dbReference type="InterPro" id="IPR000385">
    <property type="entry name" value="MoaA_NifB_PqqE_Fe-S-bd_CS"/>
</dbReference>
<dbReference type="SFLD" id="SFLDG01386">
    <property type="entry name" value="main_SPASM_domain-containing"/>
    <property type="match status" value="1"/>
</dbReference>
<proteinExistence type="predicted"/>
<dbReference type="STRING" id="1640674.SAMN05216323_102416"/>
<dbReference type="EMBL" id="FMYP01000024">
    <property type="protein sequence ID" value="SDC28300.1"/>
    <property type="molecule type" value="Genomic_DNA"/>
</dbReference>
<evidence type="ECO:0000256" key="6">
    <source>
        <dbReference type="ARBA" id="ARBA00023014"/>
    </source>
</evidence>
<protein>
    <submittedName>
        <fullName evidence="9">Cyclic pyranopterin phosphate synthase</fullName>
    </submittedName>
</protein>
<evidence type="ECO:0000256" key="7">
    <source>
        <dbReference type="ARBA" id="ARBA00023150"/>
    </source>
</evidence>
<feature type="domain" description="Radical SAM core" evidence="8">
    <location>
        <begin position="4"/>
        <end position="239"/>
    </location>
</feature>
<dbReference type="PROSITE" id="PS01305">
    <property type="entry name" value="MOAA_NIFB_PQQE"/>
    <property type="match status" value="1"/>
</dbReference>
<name>A0A1G6KBD5_9BACT</name>
<dbReference type="SMART" id="SM00729">
    <property type="entry name" value="Elp3"/>
    <property type="match status" value="1"/>
</dbReference>
<organism evidence="9 10">
    <name type="scientific">Williamwhitmania taraxaci</name>
    <dbReference type="NCBI Taxonomy" id="1640674"/>
    <lineage>
        <taxon>Bacteria</taxon>
        <taxon>Pseudomonadati</taxon>
        <taxon>Bacteroidota</taxon>
        <taxon>Bacteroidia</taxon>
        <taxon>Bacteroidales</taxon>
        <taxon>Williamwhitmaniaceae</taxon>
        <taxon>Williamwhitmania</taxon>
    </lineage>
</organism>
<keyword evidence="5" id="KW-0408">Iron</keyword>
<dbReference type="InterPro" id="IPR050105">
    <property type="entry name" value="MoCo_biosynth_MoaA/MoaC"/>
</dbReference>
<dbReference type="GO" id="GO:0061799">
    <property type="term" value="F:cyclic pyranopterin monophosphate synthase activity"/>
    <property type="evidence" value="ECO:0007669"/>
    <property type="project" value="TreeGrafter"/>
</dbReference>
<keyword evidence="2" id="KW-0004">4Fe-4S</keyword>
<evidence type="ECO:0000256" key="1">
    <source>
        <dbReference type="ARBA" id="ARBA00001966"/>
    </source>
</evidence>
<keyword evidence="6" id="KW-0411">Iron-sulfur</keyword>
<dbReference type="PANTHER" id="PTHR22960:SF0">
    <property type="entry name" value="MOLYBDENUM COFACTOR BIOSYNTHESIS PROTEIN 1"/>
    <property type="match status" value="1"/>
</dbReference>
<gene>
    <name evidence="9" type="ORF">SAMN05216323_102416</name>
</gene>
<evidence type="ECO:0000256" key="2">
    <source>
        <dbReference type="ARBA" id="ARBA00022485"/>
    </source>
</evidence>
<comment type="cofactor">
    <cofactor evidence="1">
        <name>[4Fe-4S] cluster</name>
        <dbReference type="ChEBI" id="CHEBI:49883"/>
    </cofactor>
</comment>
<dbReference type="InterPro" id="IPR007197">
    <property type="entry name" value="rSAM"/>
</dbReference>
<sequence length="266" mass="29203">MYDPYNRNISYLRISVTDRCNLRCQYCMPEEGVAMLPHAEILTFDEIVEVVKFAVALGVYKIRLTGGEPLVRRGIVDLVRMIAGVNGITDLAMTTNGILLSEFAKDLKNAGLNRVNVSLDTLNPDHFREITRGGDIQKVFDGIKAAKAVGLSPIKLNAVVKGHSRTDDADLLRKFASDNGLEVRFIKQMSLEDGSFSVVEGGEGGDCNFCNRIRLTANGFVKPCLFNNLGYSVRELGPREALYSAIRNKPESGTTNTSGEFYNIGG</sequence>
<dbReference type="PANTHER" id="PTHR22960">
    <property type="entry name" value="MOLYBDOPTERIN COFACTOR SYNTHESIS PROTEIN A"/>
    <property type="match status" value="1"/>
</dbReference>
<dbReference type="Gene3D" id="3.20.20.70">
    <property type="entry name" value="Aldolase class I"/>
    <property type="match status" value="1"/>
</dbReference>
<reference evidence="9 10" key="1">
    <citation type="submission" date="2016-09" db="EMBL/GenBank/DDBJ databases">
        <authorList>
            <person name="Capua I."/>
            <person name="De Benedictis P."/>
            <person name="Joannis T."/>
            <person name="Lombin L.H."/>
            <person name="Cattoli G."/>
        </authorList>
    </citation>
    <scope>NUCLEOTIDE SEQUENCE [LARGE SCALE GENOMIC DNA]</scope>
    <source>
        <strain evidence="9 10">A7P-90m</strain>
    </source>
</reference>
<dbReference type="CDD" id="cd01335">
    <property type="entry name" value="Radical_SAM"/>
    <property type="match status" value="1"/>
</dbReference>
<dbReference type="SFLD" id="SFLDG01067">
    <property type="entry name" value="SPASM/twitch_domain_containing"/>
    <property type="match status" value="1"/>
</dbReference>
<dbReference type="GO" id="GO:0051539">
    <property type="term" value="F:4 iron, 4 sulfur cluster binding"/>
    <property type="evidence" value="ECO:0007669"/>
    <property type="project" value="UniProtKB-KW"/>
</dbReference>
<dbReference type="OrthoDB" id="9763993at2"/>